<proteinExistence type="predicted"/>
<reference evidence="2" key="1">
    <citation type="journal article" date="2014" name="Front. Microbiol.">
        <title>High frequency of phylogenetically diverse reductive dehalogenase-homologous genes in deep subseafloor sedimentary metagenomes.</title>
        <authorList>
            <person name="Kawai M."/>
            <person name="Futagami T."/>
            <person name="Toyoda A."/>
            <person name="Takaki Y."/>
            <person name="Nishi S."/>
            <person name="Hori S."/>
            <person name="Arai W."/>
            <person name="Tsubouchi T."/>
            <person name="Morono Y."/>
            <person name="Uchiyama I."/>
            <person name="Ito T."/>
            <person name="Fujiyama A."/>
            <person name="Inagaki F."/>
            <person name="Takami H."/>
        </authorList>
    </citation>
    <scope>NUCLEOTIDE SEQUENCE</scope>
    <source>
        <strain evidence="2">Expedition CK06-06</strain>
    </source>
</reference>
<evidence type="ECO:0000256" key="1">
    <source>
        <dbReference type="SAM" id="MobiDB-lite"/>
    </source>
</evidence>
<comment type="caution">
    <text evidence="2">The sequence shown here is derived from an EMBL/GenBank/DDBJ whole genome shotgun (WGS) entry which is preliminary data.</text>
</comment>
<dbReference type="AlphaFoldDB" id="X1T1S0"/>
<protein>
    <submittedName>
        <fullName evidence="2">Uncharacterized protein</fullName>
    </submittedName>
</protein>
<name>X1T1S0_9ZZZZ</name>
<accession>X1T1S0</accession>
<feature type="non-terminal residue" evidence="2">
    <location>
        <position position="1"/>
    </location>
</feature>
<feature type="region of interest" description="Disordered" evidence="1">
    <location>
        <begin position="1"/>
        <end position="26"/>
    </location>
</feature>
<feature type="compositionally biased region" description="Basic and acidic residues" evidence="1">
    <location>
        <begin position="1"/>
        <end position="11"/>
    </location>
</feature>
<gene>
    <name evidence="2" type="ORF">S12H4_23115</name>
</gene>
<dbReference type="EMBL" id="BARW01012200">
    <property type="protein sequence ID" value="GAI81545.1"/>
    <property type="molecule type" value="Genomic_DNA"/>
</dbReference>
<sequence>SSSYHNQEDSRTMYQEIETPAPTRPMDTYTVSTPYGIVTISDGGRTVTFELYSDIRQSRHNTALFTYVQHLLKTGLARFNTDHLKIPGRDKSLSLTRGKAKLDLVYIQEGKTYECELKTSREIGLDLTAIQLKELAKNCERLIVLVPRGCIEEMSTILHMINLDHRIAIQPYDDFDNDE</sequence>
<evidence type="ECO:0000313" key="2">
    <source>
        <dbReference type="EMBL" id="GAI81545.1"/>
    </source>
</evidence>
<organism evidence="2">
    <name type="scientific">marine sediment metagenome</name>
    <dbReference type="NCBI Taxonomy" id="412755"/>
    <lineage>
        <taxon>unclassified sequences</taxon>
        <taxon>metagenomes</taxon>
        <taxon>ecological metagenomes</taxon>
    </lineage>
</organism>